<dbReference type="CDD" id="cd13831">
    <property type="entry name" value="HU"/>
    <property type="match status" value="1"/>
</dbReference>
<dbReference type="PANTHER" id="PTHR33175">
    <property type="entry name" value="DNA-BINDING PROTEIN HU"/>
    <property type="match status" value="1"/>
</dbReference>
<dbReference type="EMBL" id="LBIC01000009">
    <property type="protein sequence ID" value="KKW90529.1"/>
    <property type="molecule type" value="Genomic_DNA"/>
</dbReference>
<proteinExistence type="inferred from homology"/>
<comment type="similarity">
    <text evidence="1 4">Belongs to the bacterial histone-like protein family.</text>
</comment>
<evidence type="ECO:0000256" key="2">
    <source>
        <dbReference type="ARBA" id="ARBA00023067"/>
    </source>
</evidence>
<evidence type="ECO:0000256" key="1">
    <source>
        <dbReference type="ARBA" id="ARBA00010529"/>
    </source>
</evidence>
<name>A0A0M3APR1_9SPHN</name>
<comment type="caution">
    <text evidence="5">The sequence shown here is derived from an EMBL/GenBank/DDBJ whole genome shotgun (WGS) entry which is preliminary data.</text>
</comment>
<organism evidence="5 6">
    <name type="scientific">Sphingobium chungbukense</name>
    <dbReference type="NCBI Taxonomy" id="56193"/>
    <lineage>
        <taxon>Bacteria</taxon>
        <taxon>Pseudomonadati</taxon>
        <taxon>Pseudomonadota</taxon>
        <taxon>Alphaproteobacteria</taxon>
        <taxon>Sphingomonadales</taxon>
        <taxon>Sphingomonadaceae</taxon>
        <taxon>Sphingobium</taxon>
    </lineage>
</organism>
<evidence type="ECO:0000256" key="3">
    <source>
        <dbReference type="ARBA" id="ARBA00023125"/>
    </source>
</evidence>
<keyword evidence="2" id="KW-0226">DNA condensation</keyword>
<keyword evidence="3" id="KW-0238">DNA-binding</keyword>
<evidence type="ECO:0000256" key="4">
    <source>
        <dbReference type="RuleBase" id="RU003939"/>
    </source>
</evidence>
<gene>
    <name evidence="5" type="ORF">YP76_18180</name>
</gene>
<protein>
    <submittedName>
        <fullName evidence="5">Integration host factor</fullName>
    </submittedName>
</protein>
<dbReference type="STRING" id="56193.YP76_18180"/>
<dbReference type="GO" id="GO:0030527">
    <property type="term" value="F:structural constituent of chromatin"/>
    <property type="evidence" value="ECO:0007669"/>
    <property type="project" value="InterPro"/>
</dbReference>
<dbReference type="InterPro" id="IPR000119">
    <property type="entry name" value="Hist_DNA-bd"/>
</dbReference>
<dbReference type="RefSeq" id="WP_021243689.1">
    <property type="nucleotide sequence ID" value="NZ_LBIC01000009.1"/>
</dbReference>
<reference evidence="5 6" key="1">
    <citation type="submission" date="2015-04" db="EMBL/GenBank/DDBJ databases">
        <title>Genome sequence of aromatic hydrocarbons-degrading Sphingobium chungbukense DJ77.</title>
        <authorList>
            <person name="Kim Y.-C."/>
            <person name="Chae J.-C."/>
        </authorList>
    </citation>
    <scope>NUCLEOTIDE SEQUENCE [LARGE SCALE GENOMIC DNA]</scope>
    <source>
        <strain evidence="5 6">DJ77</strain>
    </source>
</reference>
<dbReference type="AlphaFoldDB" id="A0A0M3APR1"/>
<dbReference type="PANTHER" id="PTHR33175:SF3">
    <property type="entry name" value="DNA-BINDING PROTEIN HU-BETA"/>
    <property type="match status" value="1"/>
</dbReference>
<accession>A0A0M3APR1</accession>
<dbReference type="PRINTS" id="PR01727">
    <property type="entry name" value="DNABINDINGHU"/>
</dbReference>
<evidence type="ECO:0000313" key="6">
    <source>
        <dbReference type="Proteomes" id="UP000033874"/>
    </source>
</evidence>
<dbReference type="Proteomes" id="UP000033874">
    <property type="component" value="Unassembled WGS sequence"/>
</dbReference>
<evidence type="ECO:0000313" key="5">
    <source>
        <dbReference type="EMBL" id="KKW90529.1"/>
    </source>
</evidence>
<dbReference type="InterPro" id="IPR010992">
    <property type="entry name" value="IHF-like_DNA-bd_dom_sf"/>
</dbReference>
<dbReference type="Pfam" id="PF00216">
    <property type="entry name" value="Bac_DNA_binding"/>
    <property type="match status" value="1"/>
</dbReference>
<dbReference type="Gene3D" id="4.10.520.10">
    <property type="entry name" value="IHF-like DNA-binding proteins"/>
    <property type="match status" value="1"/>
</dbReference>
<dbReference type="SUPFAM" id="SSF47729">
    <property type="entry name" value="IHF-like DNA-binding proteins"/>
    <property type="match status" value="1"/>
</dbReference>
<dbReference type="GO" id="GO:0003677">
    <property type="term" value="F:DNA binding"/>
    <property type="evidence" value="ECO:0007669"/>
    <property type="project" value="UniProtKB-KW"/>
</dbReference>
<dbReference type="SMART" id="SM00411">
    <property type="entry name" value="BHL"/>
    <property type="match status" value="1"/>
</dbReference>
<dbReference type="PATRIC" id="fig|56193.3.peg.3810"/>
<keyword evidence="6" id="KW-1185">Reference proteome</keyword>
<sequence length="91" mass="9473">MTNSDLADYLANETGSTKADARKAVDLVFEAIGSACARGEEVSVAGFGKFKVKDVAARDGRNPATGEAIRIAASRKLVFAPAKATKDKING</sequence>
<dbReference type="GO" id="GO:0030261">
    <property type="term" value="P:chromosome condensation"/>
    <property type="evidence" value="ECO:0007669"/>
    <property type="project" value="UniProtKB-KW"/>
</dbReference>